<dbReference type="Proteomes" id="UP000289808">
    <property type="component" value="Unassembled WGS sequence"/>
</dbReference>
<organism evidence="2 3">
    <name type="scientific">Lactobacillus crispatus</name>
    <dbReference type="NCBI Taxonomy" id="47770"/>
    <lineage>
        <taxon>Bacteria</taxon>
        <taxon>Bacillati</taxon>
        <taxon>Bacillota</taxon>
        <taxon>Bacilli</taxon>
        <taxon>Lactobacillales</taxon>
        <taxon>Lactobacillaceae</taxon>
        <taxon>Lactobacillus</taxon>
    </lineage>
</organism>
<name>A0A4Q0LS23_9LACO</name>
<evidence type="ECO:0000313" key="2">
    <source>
        <dbReference type="EMBL" id="RXF57312.1"/>
    </source>
</evidence>
<comment type="caution">
    <text evidence="2">The sequence shown here is derived from an EMBL/GenBank/DDBJ whole genome shotgun (WGS) entry which is preliminary data.</text>
</comment>
<dbReference type="Gene3D" id="2.30.30.40">
    <property type="entry name" value="SH3 Domains"/>
    <property type="match status" value="1"/>
</dbReference>
<dbReference type="InterPro" id="IPR007119">
    <property type="entry name" value="Phage_tail_spike_N"/>
</dbReference>
<dbReference type="AlphaFoldDB" id="A0A4Q0LS23"/>
<reference evidence="2 3" key="1">
    <citation type="submission" date="2019-01" db="EMBL/GenBank/DDBJ databases">
        <title>The genome sequence of Lactobacillus crispatus L49.</title>
        <authorList>
            <person name="Zhong J."/>
            <person name="Zhang J."/>
        </authorList>
    </citation>
    <scope>NUCLEOTIDE SEQUENCE [LARGE SCALE GENOMIC DNA]</scope>
    <source>
        <strain evidence="2 3">L49</strain>
    </source>
</reference>
<gene>
    <name evidence="2" type="ORF">ERD32_07745</name>
</gene>
<evidence type="ECO:0000256" key="1">
    <source>
        <dbReference type="SAM" id="MobiDB-lite"/>
    </source>
</evidence>
<protein>
    <submittedName>
        <fullName evidence="2">Phage tail protein</fullName>
    </submittedName>
</protein>
<feature type="region of interest" description="Disordered" evidence="1">
    <location>
        <begin position="669"/>
        <end position="699"/>
    </location>
</feature>
<evidence type="ECO:0000313" key="3">
    <source>
        <dbReference type="Proteomes" id="UP000289808"/>
    </source>
</evidence>
<proteinExistence type="predicted"/>
<dbReference type="EMBL" id="SCLX01000044">
    <property type="protein sequence ID" value="RXF57312.1"/>
    <property type="molecule type" value="Genomic_DNA"/>
</dbReference>
<accession>A0A4Q0LS23</accession>
<dbReference type="NCBIfam" id="TIGR01665">
    <property type="entry name" value="put_anti_recept"/>
    <property type="match status" value="1"/>
</dbReference>
<sequence length="1145" mass="126487">METELEANSLMVETATFDQLKQEYGASEADDQADTVYYLRHPILYANAVDDDETNGLGPLPDFESLTINSVTSQYPTGQGVYPIDGKNFDKLAEREVIMTDGGPDALHQKYRIMNITKTVGSENTVTIDLRHIDGDLADLTIDDNIQLQGASAIEAFNAIDQHLTAANPGIRFDSDVSSLSDVNFSMDTPAGNLLTDPDAEGDSATQSILGLFGGELVFDNWQIHHYQQAGRDINKPLKVGRDIQSLSSTTNVESTYTAIYPYVTYKSAPPQATEDNVDWSSYATNWDSVGTVVYHGGGGLPIYDSPVTGQHQIGTVENGQKIKLGTVVHDGDSTPVDADGNIGKVITTVGGHDWYPIEGGGWIDAQWIHFDKTGDYIVNPASGHVTVDASGTKTAGTKYPASGRAVVTYYGNGDKIHVYYSPYQGGDHYRTGKTLKNGQKFTYDYIACDENGNLWYRIGSHEWIYGPHISLNKSSSYASYPSHGRGVMKKNQQQYVMNKKTGRIEPSKKQIKWVSTRTKRTPKYLKRRRNGKTYKILNPRYKEYRKKKVRTTVKRGVYNLNYGQIVQGGVTYYKTSSGVYAKSSSFDWKADQSVKPYGPSKILAQTADMKGKVEVYSAPTKGSAVNWALKDGTGVDVVSTAKGADGKEWYYVKYDGDKYGYIPAKLTNTKGDIDEEPHSTEADSDTDDDSNSTGQDAQTIKVTLPEKILIADNCIGIENQRVLNLDLSSFFKHDYNDTSGLQADGTWQMTDEDVSQLRELANDAMIEHQIGLPPTSIQVTAEQMKGDLDFLNQVCLNDRIGVEDDNAGVHTTAEVTSTEWDALNHRYISINIGDLPKTWQHLLKEQTQQEIRQATSNTNERIKHSDTLIGRAEYALSLEGDARRAALVAMMKGLKLTDKNGKPLVSIKKFNKYLTEWSGKVLNLQNWVDGTKDAVIRGVDADGKIDWENAVDLVAKDENSEMHFNVNGLSYRDPKTQKIRTAMGSDGSFYAEHGIFGDLITLKGTMVQMDAALRCDTGGFEITIGQTNKYETGTFDSEKGLTVGSKNYALGLSSGQLIISSKEGGLHTGNYGPSYLRLMSPGGHELELNTNTATFRYDGQRFITSSDLEKVLGELQSIKSLMVTHDEMNKSIEDYLKTQTKGKK</sequence>